<dbReference type="PANTHER" id="PTHR34471:SF1">
    <property type="entry name" value="ARGININE REPRESSOR"/>
    <property type="match status" value="1"/>
</dbReference>
<comment type="caution">
    <text evidence="10">The sequence shown here is derived from an EMBL/GenBank/DDBJ whole genome shotgun (WGS) entry which is preliminary data.</text>
</comment>
<keyword evidence="7" id="KW-0028">Amino-acid biosynthesis</keyword>
<comment type="pathway">
    <text evidence="7">Amino-acid biosynthesis; L-arginine biosynthesis [regulation].</text>
</comment>
<dbReference type="GO" id="GO:0051259">
    <property type="term" value="P:protein complex oligomerization"/>
    <property type="evidence" value="ECO:0007669"/>
    <property type="project" value="InterPro"/>
</dbReference>
<dbReference type="Pfam" id="PF01316">
    <property type="entry name" value="Arg_repressor"/>
    <property type="match status" value="1"/>
</dbReference>
<keyword evidence="3 7" id="KW-0963">Cytoplasm</keyword>
<dbReference type="GO" id="GO:0006526">
    <property type="term" value="P:L-arginine biosynthetic process"/>
    <property type="evidence" value="ECO:0007669"/>
    <property type="project" value="UniProtKB-KW"/>
</dbReference>
<dbReference type="InterPro" id="IPR001669">
    <property type="entry name" value="Arg_repress"/>
</dbReference>
<evidence type="ECO:0000259" key="9">
    <source>
        <dbReference type="Pfam" id="PF02863"/>
    </source>
</evidence>
<dbReference type="HAMAP" id="MF_00173">
    <property type="entry name" value="Arg_repressor"/>
    <property type="match status" value="1"/>
</dbReference>
<dbReference type="InterPro" id="IPR036390">
    <property type="entry name" value="WH_DNA-bd_sf"/>
</dbReference>
<evidence type="ECO:0000256" key="2">
    <source>
        <dbReference type="ARBA" id="ARBA00008316"/>
    </source>
</evidence>
<evidence type="ECO:0000256" key="7">
    <source>
        <dbReference type="HAMAP-Rule" id="MF_00173"/>
    </source>
</evidence>
<comment type="subcellular location">
    <subcellularLocation>
        <location evidence="1 7">Cytoplasm</location>
    </subcellularLocation>
</comment>
<keyword evidence="7" id="KW-0678">Repressor</keyword>
<dbReference type="InterPro" id="IPR020900">
    <property type="entry name" value="Arg_repress_DNA-bd"/>
</dbReference>
<dbReference type="InterPro" id="IPR036251">
    <property type="entry name" value="Arg_repress_C_sf"/>
</dbReference>
<dbReference type="GO" id="GO:0005737">
    <property type="term" value="C:cytoplasm"/>
    <property type="evidence" value="ECO:0007669"/>
    <property type="project" value="UniProtKB-SubCell"/>
</dbReference>
<dbReference type="SUPFAM" id="SSF46785">
    <property type="entry name" value="Winged helix' DNA-binding domain"/>
    <property type="match status" value="1"/>
</dbReference>
<accession>A0AB73ACK0</accession>
<dbReference type="AlphaFoldDB" id="A0AB73ACK0"/>
<evidence type="ECO:0000259" key="8">
    <source>
        <dbReference type="Pfam" id="PF01316"/>
    </source>
</evidence>
<dbReference type="Gene3D" id="3.30.1360.40">
    <property type="match status" value="1"/>
</dbReference>
<name>A0AB73ACK0_ENTFC</name>
<dbReference type="GO" id="GO:1900079">
    <property type="term" value="P:regulation of arginine biosynthetic process"/>
    <property type="evidence" value="ECO:0007669"/>
    <property type="project" value="UniProtKB-UniRule"/>
</dbReference>
<organism evidence="10 11">
    <name type="scientific">Enterococcus faecium SD2A-2</name>
    <dbReference type="NCBI Taxonomy" id="1244154"/>
    <lineage>
        <taxon>Bacteria</taxon>
        <taxon>Bacillati</taxon>
        <taxon>Bacillota</taxon>
        <taxon>Bacilli</taxon>
        <taxon>Lactobacillales</taxon>
        <taxon>Enterococcaceae</taxon>
        <taxon>Enterococcus</taxon>
    </lineage>
</organism>
<dbReference type="PRINTS" id="PR01467">
    <property type="entry name" value="ARGREPRESSOR"/>
</dbReference>
<keyword evidence="7" id="KW-0055">Arginine biosynthesis</keyword>
<comment type="function">
    <text evidence="7">Regulates arginine biosynthesis genes.</text>
</comment>
<dbReference type="Gene3D" id="1.10.10.10">
    <property type="entry name" value="Winged helix-like DNA-binding domain superfamily/Winged helix DNA-binding domain"/>
    <property type="match status" value="1"/>
</dbReference>
<keyword evidence="5 7" id="KW-0238">DNA-binding</keyword>
<proteinExistence type="inferred from homology"/>
<dbReference type="GO" id="GO:0034618">
    <property type="term" value="F:arginine binding"/>
    <property type="evidence" value="ECO:0007669"/>
    <property type="project" value="InterPro"/>
</dbReference>
<evidence type="ECO:0000256" key="1">
    <source>
        <dbReference type="ARBA" id="ARBA00004496"/>
    </source>
</evidence>
<evidence type="ECO:0000313" key="11">
    <source>
        <dbReference type="Proteomes" id="UP000014622"/>
    </source>
</evidence>
<feature type="domain" description="Arginine repressor DNA-binding" evidence="8">
    <location>
        <begin position="13"/>
        <end position="81"/>
    </location>
</feature>
<evidence type="ECO:0000313" key="10">
    <source>
        <dbReference type="EMBL" id="EPI14957.1"/>
    </source>
</evidence>
<feature type="domain" description="Arginine repressor C-terminal" evidence="9">
    <location>
        <begin position="92"/>
        <end position="157"/>
    </location>
</feature>
<keyword evidence="4 7" id="KW-0805">Transcription regulation</keyword>
<dbReference type="InterPro" id="IPR036388">
    <property type="entry name" value="WH-like_DNA-bd_sf"/>
</dbReference>
<dbReference type="Proteomes" id="UP000014622">
    <property type="component" value="Unassembled WGS sequence"/>
</dbReference>
<evidence type="ECO:0000256" key="3">
    <source>
        <dbReference type="ARBA" id="ARBA00022490"/>
    </source>
</evidence>
<evidence type="ECO:0000256" key="4">
    <source>
        <dbReference type="ARBA" id="ARBA00023015"/>
    </source>
</evidence>
<evidence type="ECO:0000256" key="6">
    <source>
        <dbReference type="ARBA" id="ARBA00023163"/>
    </source>
</evidence>
<sequence>MVKKNKLRSEDVMRKKDRHRLITRLLSEQDIRKQEEFVEILKSKGISVTQATISRDIKELKLIKVPASDGGYRYSIPAETNEDVNTKLEKLLKDAFVAVDQMEKFVTLKTLPGNASAAANLIDKRYKKELFSIINDDDNVLMITRTEDQAVLLKKDFLHYL</sequence>
<dbReference type="GO" id="GO:0003700">
    <property type="term" value="F:DNA-binding transcription factor activity"/>
    <property type="evidence" value="ECO:0007669"/>
    <property type="project" value="UniProtKB-UniRule"/>
</dbReference>
<dbReference type="Pfam" id="PF02863">
    <property type="entry name" value="Arg_repressor_C"/>
    <property type="match status" value="1"/>
</dbReference>
<gene>
    <name evidence="7" type="primary">argR</name>
    <name evidence="10" type="ORF">D356_00538</name>
</gene>
<dbReference type="GO" id="GO:0003677">
    <property type="term" value="F:DNA binding"/>
    <property type="evidence" value="ECO:0007669"/>
    <property type="project" value="UniProtKB-KW"/>
</dbReference>
<dbReference type="InterPro" id="IPR020899">
    <property type="entry name" value="Arg_repress_C"/>
</dbReference>
<keyword evidence="6 7" id="KW-0804">Transcription</keyword>
<reference evidence="10 11" key="1">
    <citation type="submission" date="2013-06" db="EMBL/GenBank/DDBJ databases">
        <authorList>
            <person name="Weinstock G."/>
            <person name="Sodergren E."/>
            <person name="Lobos E.A."/>
            <person name="Fulton L."/>
            <person name="Fulton R."/>
            <person name="Courtney L."/>
            <person name="Fronick C."/>
            <person name="O'Laughlin M."/>
            <person name="Godfrey J."/>
            <person name="Wilson R.M."/>
            <person name="Miner T."/>
            <person name="Farmer C."/>
            <person name="Delehaunty K."/>
            <person name="Cordes M."/>
            <person name="Minx P."/>
            <person name="Tomlinson C."/>
            <person name="Chen J."/>
            <person name="Wollam A."/>
            <person name="Pepin K.H."/>
            <person name="Bhonagiri V."/>
            <person name="Zhang X."/>
            <person name="Warren W."/>
            <person name="Mitreva M."/>
            <person name="Mardis E.R."/>
            <person name="Wilson R.K."/>
        </authorList>
    </citation>
    <scope>NUCLEOTIDE SEQUENCE [LARGE SCALE GENOMIC DNA]</scope>
    <source>
        <strain evidence="10 11">SD2A-2</strain>
    </source>
</reference>
<dbReference type="EMBL" id="ATIT01000045">
    <property type="protein sequence ID" value="EPI14957.1"/>
    <property type="molecule type" value="Genomic_DNA"/>
</dbReference>
<protein>
    <recommendedName>
        <fullName evidence="7">Arginine repressor</fullName>
    </recommendedName>
</protein>
<comment type="similarity">
    <text evidence="2 7">Belongs to the ArgR family.</text>
</comment>
<dbReference type="SUPFAM" id="SSF55252">
    <property type="entry name" value="C-terminal domain of arginine repressor"/>
    <property type="match status" value="1"/>
</dbReference>
<dbReference type="PANTHER" id="PTHR34471">
    <property type="entry name" value="ARGININE REPRESSOR"/>
    <property type="match status" value="1"/>
</dbReference>
<evidence type="ECO:0000256" key="5">
    <source>
        <dbReference type="ARBA" id="ARBA00023125"/>
    </source>
</evidence>